<dbReference type="EMBL" id="JACJTE010000024">
    <property type="protein sequence ID" value="MBD2563027.1"/>
    <property type="molecule type" value="Genomic_DNA"/>
</dbReference>
<evidence type="ECO:0000313" key="1">
    <source>
        <dbReference type="EMBL" id="MBD2563027.1"/>
    </source>
</evidence>
<comment type="caution">
    <text evidence="1">The sequence shown here is derived from an EMBL/GenBank/DDBJ whole genome shotgun (WGS) entry which is preliminary data.</text>
</comment>
<dbReference type="InterPro" id="IPR021511">
    <property type="entry name" value="DUF3172"/>
</dbReference>
<reference evidence="1 2" key="1">
    <citation type="journal article" date="2020" name="ISME J.">
        <title>Comparative genomics reveals insights into cyanobacterial evolution and habitat adaptation.</title>
        <authorList>
            <person name="Chen M.Y."/>
            <person name="Teng W.K."/>
            <person name="Zhao L."/>
            <person name="Hu C.X."/>
            <person name="Zhou Y.K."/>
            <person name="Han B.P."/>
            <person name="Song L.R."/>
            <person name="Shu W.S."/>
        </authorList>
    </citation>
    <scope>NUCLEOTIDE SEQUENCE [LARGE SCALE GENOMIC DNA]</scope>
    <source>
        <strain evidence="1 2">FACHB-391</strain>
    </source>
</reference>
<keyword evidence="2" id="KW-1185">Reference proteome</keyword>
<gene>
    <name evidence="1" type="ORF">H6G95_20865</name>
</gene>
<protein>
    <submittedName>
        <fullName evidence="1">DUF3172 domain-containing protein</fullName>
    </submittedName>
</protein>
<dbReference type="Pfam" id="PF11371">
    <property type="entry name" value="DUF3172"/>
    <property type="match status" value="1"/>
</dbReference>
<dbReference type="RefSeq" id="WP_190971451.1">
    <property type="nucleotide sequence ID" value="NZ_JACJTE010000024.1"/>
</dbReference>
<organism evidence="1 2">
    <name type="scientific">Nostoc linckia FACHB-391</name>
    <dbReference type="NCBI Taxonomy" id="2692906"/>
    <lineage>
        <taxon>Bacteria</taxon>
        <taxon>Bacillati</taxon>
        <taxon>Cyanobacteriota</taxon>
        <taxon>Cyanophyceae</taxon>
        <taxon>Nostocales</taxon>
        <taxon>Nostocaceae</taxon>
        <taxon>Nostoc</taxon>
    </lineage>
</organism>
<proteinExistence type="predicted"/>
<sequence length="62" mass="6715">MGLAVLISIILGVNVSTVTTFSPKNLSRSNYIDNTAFDTDVCVHYDTSAIFTDTCVFVVLNP</sequence>
<accession>A0ABR8EZR5</accession>
<evidence type="ECO:0000313" key="2">
    <source>
        <dbReference type="Proteomes" id="UP000604661"/>
    </source>
</evidence>
<name>A0ABR8EZR5_NOSLI</name>
<dbReference type="Proteomes" id="UP000604661">
    <property type="component" value="Unassembled WGS sequence"/>
</dbReference>